<keyword evidence="6 10" id="KW-0547">Nucleotide-binding</keyword>
<dbReference type="InterPro" id="IPR011009">
    <property type="entry name" value="Kinase-like_dom_sf"/>
</dbReference>
<dbReference type="KEGG" id="aten:116288018"/>
<dbReference type="RefSeq" id="XP_031550595.1">
    <property type="nucleotide sequence ID" value="XM_031694735.1"/>
</dbReference>
<keyword evidence="14" id="KW-1185">Reference proteome</keyword>
<keyword evidence="8 10" id="KW-0067">ATP-binding</keyword>
<evidence type="ECO:0000256" key="3">
    <source>
        <dbReference type="ARBA" id="ARBA00022527"/>
    </source>
</evidence>
<dbReference type="GO" id="GO:0004674">
    <property type="term" value="F:protein serine/threonine kinase activity"/>
    <property type="evidence" value="ECO:0007669"/>
    <property type="project" value="UniProtKB-KW"/>
</dbReference>
<dbReference type="Gene3D" id="3.90.810.10">
    <property type="entry name" value="CRIB domain"/>
    <property type="match status" value="1"/>
</dbReference>
<dbReference type="AlphaFoldDB" id="A0A6P8HDF7"/>
<dbReference type="SUPFAM" id="SSF56112">
    <property type="entry name" value="Protein kinase-like (PK-like)"/>
    <property type="match status" value="1"/>
</dbReference>
<keyword evidence="4" id="KW-0808">Transferase</keyword>
<keyword evidence="5" id="KW-0479">Metal-binding</keyword>
<dbReference type="PANTHER" id="PTHR45832">
    <property type="entry name" value="SERINE/THREONINE-PROTEIN KINASE SAMKA-RELATED-RELATED"/>
    <property type="match status" value="1"/>
</dbReference>
<protein>
    <recommendedName>
        <fullName evidence="2">non-specific serine/threonine protein kinase</fullName>
        <ecNumber evidence="2">2.7.11.1</ecNumber>
    </recommendedName>
</protein>
<evidence type="ECO:0000259" key="13">
    <source>
        <dbReference type="PROSITE" id="PS50108"/>
    </source>
</evidence>
<feature type="region of interest" description="Disordered" evidence="11">
    <location>
        <begin position="1"/>
        <end position="32"/>
    </location>
</feature>
<dbReference type="InterPro" id="IPR000095">
    <property type="entry name" value="CRIB_dom"/>
</dbReference>
<dbReference type="SMART" id="SM00285">
    <property type="entry name" value="PBD"/>
    <property type="match status" value="1"/>
</dbReference>
<feature type="domain" description="CRIB" evidence="13">
    <location>
        <begin position="16"/>
        <end position="29"/>
    </location>
</feature>
<dbReference type="OrthoDB" id="1022360at2759"/>
<evidence type="ECO:0000313" key="15">
    <source>
        <dbReference type="RefSeq" id="XP_031550595.1"/>
    </source>
</evidence>
<dbReference type="CDD" id="cd06648">
    <property type="entry name" value="STKc_PAK_II"/>
    <property type="match status" value="1"/>
</dbReference>
<dbReference type="GO" id="GO:0046872">
    <property type="term" value="F:metal ion binding"/>
    <property type="evidence" value="ECO:0007669"/>
    <property type="project" value="UniProtKB-KW"/>
</dbReference>
<organism evidence="14 15">
    <name type="scientific">Actinia tenebrosa</name>
    <name type="common">Australian red waratah sea anemone</name>
    <dbReference type="NCBI Taxonomy" id="6105"/>
    <lineage>
        <taxon>Eukaryota</taxon>
        <taxon>Metazoa</taxon>
        <taxon>Cnidaria</taxon>
        <taxon>Anthozoa</taxon>
        <taxon>Hexacorallia</taxon>
        <taxon>Actiniaria</taxon>
        <taxon>Actiniidae</taxon>
        <taxon>Actinia</taxon>
    </lineage>
</organism>
<evidence type="ECO:0000256" key="1">
    <source>
        <dbReference type="ARBA" id="ARBA00001946"/>
    </source>
</evidence>
<dbReference type="Pfam" id="PF00069">
    <property type="entry name" value="Pkinase"/>
    <property type="match status" value="1"/>
</dbReference>
<feature type="domain" description="Protein kinase" evidence="12">
    <location>
        <begin position="235"/>
        <end position="486"/>
    </location>
</feature>
<evidence type="ECO:0000256" key="5">
    <source>
        <dbReference type="ARBA" id="ARBA00022723"/>
    </source>
</evidence>
<dbReference type="Gene3D" id="3.30.200.20">
    <property type="entry name" value="Phosphorylase Kinase, domain 1"/>
    <property type="match status" value="1"/>
</dbReference>
<dbReference type="EC" id="2.7.11.1" evidence="2"/>
<dbReference type="PROSITE" id="PS00107">
    <property type="entry name" value="PROTEIN_KINASE_ATP"/>
    <property type="match status" value="1"/>
</dbReference>
<feature type="compositionally biased region" description="Basic residues" evidence="11">
    <location>
        <begin position="135"/>
        <end position="148"/>
    </location>
</feature>
<feature type="compositionally biased region" description="Low complexity" evidence="11">
    <location>
        <begin position="97"/>
        <end position="111"/>
    </location>
</feature>
<feature type="binding site" evidence="10">
    <location>
        <position position="265"/>
    </location>
    <ligand>
        <name>ATP</name>
        <dbReference type="ChEBI" id="CHEBI:30616"/>
    </ligand>
</feature>
<sequence>MFKRFHKNRKSTRPEISSPTNFEHRFHTGFDRSGKKFVGLPPQWEAVLGMKDPKRPPPLVDPDAITEVSPLRRSEVNMINTQRRNPQFNKVFSVSRSNSLRDSFRGSSSSRPVIHSRPSHPRIDESSESPERYPGRHHRPGRERSRRSHHDDFEGQPRYPQNGYYDESLQHRLHPAAQRESSDYGSASTDSAGENSDDIRNSKTRLMFSDTAVTHDQFRKALELVVTSVGTPENLENFMKIGEGSTGVVCLARDRRTGRQVAVKKMELKKQQRRELLFNEVVIMRDYPHPNIVEMYGSYLVGEELWVVMEFLEGGTLTDIITHARLSEEQVACVCRSVLKALTFLHSQGVIHRDIKSDSILLTSRGTVKLSDFGFCAQITEDMQRRKSLVGTPYWMAPEVIARKPYGTEADIWSLGIMVLEMLDGEPPYFNEPPLQAMRKLRDADPPSSRKHMQLSPRIISFLRHALIHDPIQRATAFELLNHPFIRNVSSSSSMADVMKSYRHSVC</sequence>
<dbReference type="FunFam" id="3.30.200.20:FF:001543">
    <property type="entry name" value="Serine/threonine protein kinase, putative"/>
    <property type="match status" value="1"/>
</dbReference>
<feature type="region of interest" description="Disordered" evidence="11">
    <location>
        <begin position="96"/>
        <end position="202"/>
    </location>
</feature>
<dbReference type="InterPro" id="IPR017441">
    <property type="entry name" value="Protein_kinase_ATP_BS"/>
</dbReference>
<feature type="compositionally biased region" description="Basic and acidic residues" evidence="11">
    <location>
        <begin position="22"/>
        <end position="32"/>
    </location>
</feature>
<accession>A0A6P8HDF7</accession>
<evidence type="ECO:0000256" key="10">
    <source>
        <dbReference type="PROSITE-ProRule" id="PRU10141"/>
    </source>
</evidence>
<evidence type="ECO:0000256" key="2">
    <source>
        <dbReference type="ARBA" id="ARBA00012513"/>
    </source>
</evidence>
<dbReference type="PROSITE" id="PS50011">
    <property type="entry name" value="PROTEIN_KINASE_DOM"/>
    <property type="match status" value="1"/>
</dbReference>
<name>A0A6P8HDF7_ACTTE</name>
<feature type="compositionally biased region" description="Polar residues" evidence="11">
    <location>
        <begin position="183"/>
        <end position="194"/>
    </location>
</feature>
<dbReference type="FunCoup" id="A0A6P8HDF7">
    <property type="interactions" value="2295"/>
</dbReference>
<evidence type="ECO:0000256" key="6">
    <source>
        <dbReference type="ARBA" id="ARBA00022741"/>
    </source>
</evidence>
<dbReference type="GeneID" id="116288018"/>
<dbReference type="GO" id="GO:0005524">
    <property type="term" value="F:ATP binding"/>
    <property type="evidence" value="ECO:0007669"/>
    <property type="project" value="UniProtKB-UniRule"/>
</dbReference>
<proteinExistence type="predicted"/>
<comment type="cofactor">
    <cofactor evidence="1">
        <name>Mg(2+)</name>
        <dbReference type="ChEBI" id="CHEBI:18420"/>
    </cofactor>
</comment>
<dbReference type="FunFam" id="1.10.510.10:FF:000768">
    <property type="entry name" value="Non-specific serine/threonine protein kinase"/>
    <property type="match status" value="1"/>
</dbReference>
<evidence type="ECO:0000256" key="11">
    <source>
        <dbReference type="SAM" id="MobiDB-lite"/>
    </source>
</evidence>
<dbReference type="CDD" id="cd01093">
    <property type="entry name" value="CRIB_PAK_like"/>
    <property type="match status" value="1"/>
</dbReference>
<evidence type="ECO:0000256" key="8">
    <source>
        <dbReference type="ARBA" id="ARBA00022840"/>
    </source>
</evidence>
<feature type="compositionally biased region" description="Basic and acidic residues" evidence="11">
    <location>
        <begin position="121"/>
        <end position="134"/>
    </location>
</feature>
<dbReference type="PANTHER" id="PTHR45832:SF8">
    <property type="entry name" value="PROTEIN KINASE DOMAIN-CONTAINING PROTEIN"/>
    <property type="match status" value="1"/>
</dbReference>
<dbReference type="Proteomes" id="UP000515163">
    <property type="component" value="Unplaced"/>
</dbReference>
<dbReference type="InterPro" id="IPR000719">
    <property type="entry name" value="Prot_kinase_dom"/>
</dbReference>
<feature type="compositionally biased region" description="Basic residues" evidence="11">
    <location>
        <begin position="1"/>
        <end position="11"/>
    </location>
</feature>
<gene>
    <name evidence="15" type="primary">LOC116288018</name>
</gene>
<dbReference type="PROSITE" id="PS50108">
    <property type="entry name" value="CRIB"/>
    <property type="match status" value="1"/>
</dbReference>
<keyword evidence="9" id="KW-0460">Magnesium</keyword>
<evidence type="ECO:0000259" key="12">
    <source>
        <dbReference type="PROSITE" id="PS50011"/>
    </source>
</evidence>
<dbReference type="InterPro" id="IPR036936">
    <property type="entry name" value="CRIB_dom_sf"/>
</dbReference>
<evidence type="ECO:0000256" key="7">
    <source>
        <dbReference type="ARBA" id="ARBA00022777"/>
    </source>
</evidence>
<evidence type="ECO:0000256" key="4">
    <source>
        <dbReference type="ARBA" id="ARBA00022679"/>
    </source>
</evidence>
<dbReference type="Pfam" id="PF00786">
    <property type="entry name" value="PBD"/>
    <property type="match status" value="1"/>
</dbReference>
<dbReference type="InParanoid" id="A0A6P8HDF7"/>
<dbReference type="InterPro" id="IPR051931">
    <property type="entry name" value="PAK3-like"/>
</dbReference>
<dbReference type="Gene3D" id="1.10.510.10">
    <property type="entry name" value="Transferase(Phosphotransferase) domain 1"/>
    <property type="match status" value="1"/>
</dbReference>
<dbReference type="InterPro" id="IPR033923">
    <property type="entry name" value="PAK_BD"/>
</dbReference>
<reference evidence="15" key="1">
    <citation type="submission" date="2025-08" db="UniProtKB">
        <authorList>
            <consortium name="RefSeq"/>
        </authorList>
    </citation>
    <scope>IDENTIFICATION</scope>
</reference>
<keyword evidence="3" id="KW-0723">Serine/threonine-protein kinase</keyword>
<evidence type="ECO:0000313" key="14">
    <source>
        <dbReference type="Proteomes" id="UP000515163"/>
    </source>
</evidence>
<keyword evidence="7" id="KW-0418">Kinase</keyword>
<evidence type="ECO:0000256" key="9">
    <source>
        <dbReference type="ARBA" id="ARBA00022842"/>
    </source>
</evidence>